<reference evidence="2" key="1">
    <citation type="submission" date="2019-10" db="EMBL/GenBank/DDBJ databases">
        <authorList>
            <consortium name="DOE Joint Genome Institute"/>
            <person name="Kuo A."/>
            <person name="Miyauchi S."/>
            <person name="Kiss E."/>
            <person name="Drula E."/>
            <person name="Kohler A."/>
            <person name="Sanchez-Garcia M."/>
            <person name="Andreopoulos B."/>
            <person name="Barry K.W."/>
            <person name="Bonito G."/>
            <person name="Buee M."/>
            <person name="Carver A."/>
            <person name="Chen C."/>
            <person name="Cichocki N."/>
            <person name="Clum A."/>
            <person name="Culley D."/>
            <person name="Crous P.W."/>
            <person name="Fauchery L."/>
            <person name="Girlanda M."/>
            <person name="Hayes R."/>
            <person name="Keri Z."/>
            <person name="LaButti K."/>
            <person name="Lipzen A."/>
            <person name="Lombard V."/>
            <person name="Magnuson J."/>
            <person name="Maillard F."/>
            <person name="Morin E."/>
            <person name="Murat C."/>
            <person name="Nolan M."/>
            <person name="Ohm R."/>
            <person name="Pangilinan J."/>
            <person name="Pereira M."/>
            <person name="Perotto S."/>
            <person name="Peter M."/>
            <person name="Riley R."/>
            <person name="Sitrit Y."/>
            <person name="Stielow B."/>
            <person name="Szollosi G."/>
            <person name="Zifcakova L."/>
            <person name="Stursova M."/>
            <person name="Spatafora J.W."/>
            <person name="Tedersoo L."/>
            <person name="Vaario L.-M."/>
            <person name="Yamada A."/>
            <person name="Yan M."/>
            <person name="Wang P."/>
            <person name="Xu J."/>
            <person name="Bruns T."/>
            <person name="Baldrian P."/>
            <person name="Vilgalys R."/>
            <person name="Henrissat B."/>
            <person name="Grigoriev I.V."/>
            <person name="Hibbett D."/>
            <person name="Nagy L.G."/>
            <person name="Martin F.M."/>
        </authorList>
    </citation>
    <scope>NUCLEOTIDE SEQUENCE</scope>
    <source>
        <strain evidence="2">Prilba</strain>
    </source>
</reference>
<keyword evidence="1" id="KW-1133">Transmembrane helix</keyword>
<protein>
    <submittedName>
        <fullName evidence="2">Uncharacterized protein</fullName>
    </submittedName>
</protein>
<reference evidence="2" key="2">
    <citation type="journal article" date="2020" name="Nat. Commun.">
        <title>Large-scale genome sequencing of mycorrhizal fungi provides insights into the early evolution of symbiotic traits.</title>
        <authorList>
            <person name="Miyauchi S."/>
            <person name="Kiss E."/>
            <person name="Kuo A."/>
            <person name="Drula E."/>
            <person name="Kohler A."/>
            <person name="Sanchez-Garcia M."/>
            <person name="Morin E."/>
            <person name="Andreopoulos B."/>
            <person name="Barry K.W."/>
            <person name="Bonito G."/>
            <person name="Buee M."/>
            <person name="Carver A."/>
            <person name="Chen C."/>
            <person name="Cichocki N."/>
            <person name="Clum A."/>
            <person name="Culley D."/>
            <person name="Crous P.W."/>
            <person name="Fauchery L."/>
            <person name="Girlanda M."/>
            <person name="Hayes R.D."/>
            <person name="Keri Z."/>
            <person name="LaButti K."/>
            <person name="Lipzen A."/>
            <person name="Lombard V."/>
            <person name="Magnuson J."/>
            <person name="Maillard F."/>
            <person name="Murat C."/>
            <person name="Nolan M."/>
            <person name="Ohm R.A."/>
            <person name="Pangilinan J."/>
            <person name="Pereira M.F."/>
            <person name="Perotto S."/>
            <person name="Peter M."/>
            <person name="Pfister S."/>
            <person name="Riley R."/>
            <person name="Sitrit Y."/>
            <person name="Stielow J.B."/>
            <person name="Szollosi G."/>
            <person name="Zifcakova L."/>
            <person name="Stursova M."/>
            <person name="Spatafora J.W."/>
            <person name="Tedersoo L."/>
            <person name="Vaario L.M."/>
            <person name="Yamada A."/>
            <person name="Yan M."/>
            <person name="Wang P."/>
            <person name="Xu J."/>
            <person name="Bruns T."/>
            <person name="Baldrian P."/>
            <person name="Vilgalys R."/>
            <person name="Dunand C."/>
            <person name="Henrissat B."/>
            <person name="Grigoriev I.V."/>
            <person name="Hibbett D."/>
            <person name="Nagy L.G."/>
            <person name="Martin F.M."/>
        </authorList>
    </citation>
    <scope>NUCLEOTIDE SEQUENCE</scope>
    <source>
        <strain evidence="2">Prilba</strain>
    </source>
</reference>
<proteinExistence type="predicted"/>
<dbReference type="EMBL" id="WHVB01000010">
    <property type="protein sequence ID" value="KAF8479078.1"/>
    <property type="molecule type" value="Genomic_DNA"/>
</dbReference>
<name>A0A9P5T8L8_9AGAM</name>
<keyword evidence="3" id="KW-1185">Reference proteome</keyword>
<evidence type="ECO:0000313" key="2">
    <source>
        <dbReference type="EMBL" id="KAF8479078.1"/>
    </source>
</evidence>
<feature type="non-terminal residue" evidence="2">
    <location>
        <position position="1"/>
    </location>
</feature>
<accession>A0A9P5T8L8</accession>
<evidence type="ECO:0000256" key="1">
    <source>
        <dbReference type="SAM" id="Phobius"/>
    </source>
</evidence>
<gene>
    <name evidence="2" type="ORF">DFH94DRAFT_747486</name>
</gene>
<dbReference type="AlphaFoldDB" id="A0A9P5T8L8"/>
<sequence>MICQLISKWQYCSSQLVVPLSMFAAFIPPLLVFFLQLCNCWMCQPVSCLPNAYDQTYVPTYPVQRRLVPITNVSF</sequence>
<evidence type="ECO:0000313" key="3">
    <source>
        <dbReference type="Proteomes" id="UP000759537"/>
    </source>
</evidence>
<feature type="transmembrane region" description="Helical" evidence="1">
    <location>
        <begin position="16"/>
        <end position="37"/>
    </location>
</feature>
<comment type="caution">
    <text evidence="2">The sequence shown here is derived from an EMBL/GenBank/DDBJ whole genome shotgun (WGS) entry which is preliminary data.</text>
</comment>
<organism evidence="2 3">
    <name type="scientific">Russula ochroleuca</name>
    <dbReference type="NCBI Taxonomy" id="152965"/>
    <lineage>
        <taxon>Eukaryota</taxon>
        <taxon>Fungi</taxon>
        <taxon>Dikarya</taxon>
        <taxon>Basidiomycota</taxon>
        <taxon>Agaricomycotina</taxon>
        <taxon>Agaricomycetes</taxon>
        <taxon>Russulales</taxon>
        <taxon>Russulaceae</taxon>
        <taxon>Russula</taxon>
    </lineage>
</organism>
<dbReference type="Proteomes" id="UP000759537">
    <property type="component" value="Unassembled WGS sequence"/>
</dbReference>
<keyword evidence="1" id="KW-0812">Transmembrane</keyword>
<keyword evidence="1" id="KW-0472">Membrane</keyword>